<organism evidence="3">
    <name type="scientific">hydrothermal vent metagenome</name>
    <dbReference type="NCBI Taxonomy" id="652676"/>
    <lineage>
        <taxon>unclassified sequences</taxon>
        <taxon>metagenomes</taxon>
        <taxon>ecological metagenomes</taxon>
    </lineage>
</organism>
<accession>A0A1W1CNZ7</accession>
<keyword evidence="2" id="KW-0812">Transmembrane</keyword>
<dbReference type="SUPFAM" id="SSF117074">
    <property type="entry name" value="Hypothetical protein PA1324"/>
    <property type="match status" value="1"/>
</dbReference>
<dbReference type="AlphaFoldDB" id="A0A1W1CNZ7"/>
<keyword evidence="2" id="KW-1133">Transmembrane helix</keyword>
<reference evidence="3" key="1">
    <citation type="submission" date="2016-10" db="EMBL/GenBank/DDBJ databases">
        <authorList>
            <person name="de Groot N.N."/>
        </authorList>
    </citation>
    <scope>NUCLEOTIDE SEQUENCE</scope>
</reference>
<gene>
    <name evidence="3" type="ORF">MNB_SV-14-159</name>
</gene>
<evidence type="ECO:0000256" key="2">
    <source>
        <dbReference type="SAM" id="Phobius"/>
    </source>
</evidence>
<evidence type="ECO:0000256" key="1">
    <source>
        <dbReference type="SAM" id="MobiDB-lite"/>
    </source>
</evidence>
<sequence>MIFSKLHLFLLFFLFSLSLEAVEISGTIHYERVHAKNIGGSSYLDYSNITQETAKQVMVLAIDRSNNLVDSSFTDDNGDYVLSNIPSNTYVKIRVYAKMKKENRWDVKVIDNTDSDALYGIEGSFSNSGFSNSVRNLTATASSKNSPPFAILDSIYRAMKKILAVDSNANFPPLKANWSLNNISSGTYYDGEDNIMIQGDQQGDSDEYDDHIIIHEWGHYFERKFSRADNIGGMHGTGEYLDIRVAFGEGFGNAFSAIVTDDPIYFDTMGSNGWNMNIEHAIHETPGWFSEASIQRILYDLYDNHDDGADRLSLGFKPIYETLTNGEKNTLAFTSIFSFITELKKLNPSSTSKIDAIVGDEDIASIEDIYGSNRISNLQEGSLPLYRELTVDRTIGDICTLNYYGTFNKLSNHKYVRFTINKNDTYPIQVKQSNGNSSDPEFALFKTSPFENISINESGKVGIEKANLALTKGNYLLDIYDSNNIDKACYSVSVGKVTNVDNSNNNNNNSNDDNLSSNNNSNSDNSSSNSSTSSTTASVGLTLPDNIFLTTLILLTILFIPLFFIRKELKL</sequence>
<keyword evidence="2" id="KW-0472">Membrane</keyword>
<evidence type="ECO:0000313" key="3">
    <source>
        <dbReference type="EMBL" id="SFV67465.1"/>
    </source>
</evidence>
<name>A0A1W1CNZ7_9ZZZZ</name>
<dbReference type="Gene3D" id="2.60.120.380">
    <property type="match status" value="1"/>
</dbReference>
<dbReference type="EMBL" id="FPHN01000227">
    <property type="protein sequence ID" value="SFV67465.1"/>
    <property type="molecule type" value="Genomic_DNA"/>
</dbReference>
<proteinExistence type="predicted"/>
<protein>
    <submittedName>
        <fullName evidence="3">Uncharacterized protein</fullName>
    </submittedName>
</protein>
<feature type="region of interest" description="Disordered" evidence="1">
    <location>
        <begin position="500"/>
        <end position="535"/>
    </location>
</feature>
<feature type="transmembrane region" description="Helical" evidence="2">
    <location>
        <begin position="547"/>
        <end position="565"/>
    </location>
</feature>